<gene>
    <name evidence="1" type="ORF">MRB53_007888</name>
</gene>
<proteinExistence type="predicted"/>
<accession>A0ACC2MKH6</accession>
<keyword evidence="2" id="KW-1185">Reference proteome</keyword>
<name>A0ACC2MKH6_PERAE</name>
<evidence type="ECO:0000313" key="2">
    <source>
        <dbReference type="Proteomes" id="UP001234297"/>
    </source>
</evidence>
<protein>
    <submittedName>
        <fullName evidence="1">Uncharacterized protein</fullName>
    </submittedName>
</protein>
<dbReference type="Proteomes" id="UP001234297">
    <property type="component" value="Chromosome 2"/>
</dbReference>
<dbReference type="EMBL" id="CM056810">
    <property type="protein sequence ID" value="KAJ8646140.1"/>
    <property type="molecule type" value="Genomic_DNA"/>
</dbReference>
<reference evidence="1 2" key="1">
    <citation type="journal article" date="2022" name="Hortic Res">
        <title>A haplotype resolved chromosomal level avocado genome allows analysis of novel avocado genes.</title>
        <authorList>
            <person name="Nath O."/>
            <person name="Fletcher S.J."/>
            <person name="Hayward A."/>
            <person name="Shaw L.M."/>
            <person name="Masouleh A.K."/>
            <person name="Furtado A."/>
            <person name="Henry R.J."/>
            <person name="Mitter N."/>
        </authorList>
    </citation>
    <scope>NUCLEOTIDE SEQUENCE [LARGE SCALE GENOMIC DNA]</scope>
    <source>
        <strain evidence="2">cv. Hass</strain>
    </source>
</reference>
<evidence type="ECO:0000313" key="1">
    <source>
        <dbReference type="EMBL" id="KAJ8646140.1"/>
    </source>
</evidence>
<comment type="caution">
    <text evidence="1">The sequence shown here is derived from an EMBL/GenBank/DDBJ whole genome shotgun (WGS) entry which is preliminary data.</text>
</comment>
<organism evidence="1 2">
    <name type="scientific">Persea americana</name>
    <name type="common">Avocado</name>
    <dbReference type="NCBI Taxonomy" id="3435"/>
    <lineage>
        <taxon>Eukaryota</taxon>
        <taxon>Viridiplantae</taxon>
        <taxon>Streptophyta</taxon>
        <taxon>Embryophyta</taxon>
        <taxon>Tracheophyta</taxon>
        <taxon>Spermatophyta</taxon>
        <taxon>Magnoliopsida</taxon>
        <taxon>Magnoliidae</taxon>
        <taxon>Laurales</taxon>
        <taxon>Lauraceae</taxon>
        <taxon>Persea</taxon>
    </lineage>
</organism>
<sequence length="81" mass="8924">MESSSSTAVFFRVALRHASFGYFPHCSCYNSLASSLLTLFSSGMRSMVLARFDVIFSSRMRSMALPCSVSRVSLDSLLLKA</sequence>